<dbReference type="AlphaFoldDB" id="A0A4S8JC11"/>
<protein>
    <submittedName>
        <fullName evidence="2">Uncharacterized protein</fullName>
    </submittedName>
</protein>
<proteinExistence type="predicted"/>
<sequence length="68" mass="7645">MEERHVSSVRNRTCKMSLRIQTKHQADIILHGRNRGVAPQLEEDQSRDEAIGARLVGDPDPLDPQQGS</sequence>
<dbReference type="Proteomes" id="UP000317650">
    <property type="component" value="Chromosome 3"/>
</dbReference>
<evidence type="ECO:0000256" key="1">
    <source>
        <dbReference type="SAM" id="MobiDB-lite"/>
    </source>
</evidence>
<evidence type="ECO:0000313" key="2">
    <source>
        <dbReference type="EMBL" id="THU59155.1"/>
    </source>
</evidence>
<reference evidence="2 3" key="1">
    <citation type="journal article" date="2019" name="Nat. Plants">
        <title>Genome sequencing of Musa balbisiana reveals subgenome evolution and function divergence in polyploid bananas.</title>
        <authorList>
            <person name="Yao X."/>
        </authorList>
    </citation>
    <scope>NUCLEOTIDE SEQUENCE [LARGE SCALE GENOMIC DNA]</scope>
    <source>
        <strain evidence="3">cv. DH-PKW</strain>
        <tissue evidence="2">Leaves</tissue>
    </source>
</reference>
<name>A0A4S8JC11_MUSBA</name>
<gene>
    <name evidence="2" type="ORF">C4D60_Mb03t22020</name>
</gene>
<feature type="region of interest" description="Disordered" evidence="1">
    <location>
        <begin position="31"/>
        <end position="68"/>
    </location>
</feature>
<comment type="caution">
    <text evidence="2">The sequence shown here is derived from an EMBL/GenBank/DDBJ whole genome shotgun (WGS) entry which is preliminary data.</text>
</comment>
<evidence type="ECO:0000313" key="3">
    <source>
        <dbReference type="Proteomes" id="UP000317650"/>
    </source>
</evidence>
<dbReference type="EMBL" id="PYDT01000006">
    <property type="protein sequence ID" value="THU59155.1"/>
    <property type="molecule type" value="Genomic_DNA"/>
</dbReference>
<organism evidence="2 3">
    <name type="scientific">Musa balbisiana</name>
    <name type="common">Banana</name>
    <dbReference type="NCBI Taxonomy" id="52838"/>
    <lineage>
        <taxon>Eukaryota</taxon>
        <taxon>Viridiplantae</taxon>
        <taxon>Streptophyta</taxon>
        <taxon>Embryophyta</taxon>
        <taxon>Tracheophyta</taxon>
        <taxon>Spermatophyta</taxon>
        <taxon>Magnoliopsida</taxon>
        <taxon>Liliopsida</taxon>
        <taxon>Zingiberales</taxon>
        <taxon>Musaceae</taxon>
        <taxon>Musa</taxon>
    </lineage>
</organism>
<keyword evidence="3" id="KW-1185">Reference proteome</keyword>
<accession>A0A4S8JC11</accession>